<evidence type="ECO:0000256" key="3">
    <source>
        <dbReference type="ARBA" id="ARBA00012438"/>
    </source>
</evidence>
<evidence type="ECO:0000256" key="7">
    <source>
        <dbReference type="ARBA" id="ARBA00022692"/>
    </source>
</evidence>
<dbReference type="InterPro" id="IPR036890">
    <property type="entry name" value="HATPase_C_sf"/>
</dbReference>
<dbReference type="Proteomes" id="UP000193834">
    <property type="component" value="Unassembled WGS sequence"/>
</dbReference>
<evidence type="ECO:0000256" key="2">
    <source>
        <dbReference type="ARBA" id="ARBA00004651"/>
    </source>
</evidence>
<dbReference type="GO" id="GO:0005886">
    <property type="term" value="C:plasma membrane"/>
    <property type="evidence" value="ECO:0007669"/>
    <property type="project" value="UniProtKB-SubCell"/>
</dbReference>
<dbReference type="PRINTS" id="PR00344">
    <property type="entry name" value="BCTRLSENSOR"/>
</dbReference>
<keyword evidence="12" id="KW-0902">Two-component regulatory system</keyword>
<dbReference type="Gene3D" id="3.30.565.10">
    <property type="entry name" value="Histidine kinase-like ATPase, C-terminal domain"/>
    <property type="match status" value="1"/>
</dbReference>
<feature type="domain" description="HAMP" evidence="16">
    <location>
        <begin position="71"/>
        <end position="123"/>
    </location>
</feature>
<evidence type="ECO:0000256" key="4">
    <source>
        <dbReference type="ARBA" id="ARBA00022475"/>
    </source>
</evidence>
<evidence type="ECO:0000256" key="10">
    <source>
        <dbReference type="ARBA" id="ARBA00022840"/>
    </source>
</evidence>
<feature type="domain" description="Histidine kinase" evidence="15">
    <location>
        <begin position="138"/>
        <end position="357"/>
    </location>
</feature>
<dbReference type="SUPFAM" id="SSF55874">
    <property type="entry name" value="ATPase domain of HSP90 chaperone/DNA topoisomerase II/histidine kinase"/>
    <property type="match status" value="1"/>
</dbReference>
<evidence type="ECO:0000259" key="15">
    <source>
        <dbReference type="PROSITE" id="PS50109"/>
    </source>
</evidence>
<dbReference type="SMART" id="SM00304">
    <property type="entry name" value="HAMP"/>
    <property type="match status" value="1"/>
</dbReference>
<evidence type="ECO:0000256" key="13">
    <source>
        <dbReference type="ARBA" id="ARBA00023136"/>
    </source>
</evidence>
<dbReference type="GO" id="GO:0000155">
    <property type="term" value="F:phosphorelay sensor kinase activity"/>
    <property type="evidence" value="ECO:0007669"/>
    <property type="project" value="InterPro"/>
</dbReference>
<dbReference type="AlphaFoldDB" id="A0A1X7KLU7"/>
<dbReference type="GO" id="GO:0005524">
    <property type="term" value="F:ATP binding"/>
    <property type="evidence" value="ECO:0007669"/>
    <property type="project" value="UniProtKB-KW"/>
</dbReference>
<keyword evidence="13 14" id="KW-0472">Membrane</keyword>
<evidence type="ECO:0000256" key="8">
    <source>
        <dbReference type="ARBA" id="ARBA00022741"/>
    </source>
</evidence>
<dbReference type="InterPro" id="IPR003594">
    <property type="entry name" value="HATPase_dom"/>
</dbReference>
<dbReference type="Gene3D" id="1.10.287.130">
    <property type="match status" value="1"/>
</dbReference>
<evidence type="ECO:0000256" key="6">
    <source>
        <dbReference type="ARBA" id="ARBA00022679"/>
    </source>
</evidence>
<dbReference type="PROSITE" id="PS50109">
    <property type="entry name" value="HIS_KIN"/>
    <property type="match status" value="1"/>
</dbReference>
<keyword evidence="7 14" id="KW-0812">Transmembrane</keyword>
<dbReference type="PROSITE" id="PS50885">
    <property type="entry name" value="HAMP"/>
    <property type="match status" value="1"/>
</dbReference>
<dbReference type="InterPro" id="IPR004358">
    <property type="entry name" value="Sig_transdc_His_kin-like_C"/>
</dbReference>
<dbReference type="InterPro" id="IPR050398">
    <property type="entry name" value="HssS/ArlS-like"/>
</dbReference>
<sequence length="370" mass="42675">MKRKLSNLIKRKKSIRADMLWNFGLSLLISFVFLIFFSRLISQFVNYSYVPYLNSAVYVLVFILSFFMLTRNFIKDLILLEKGLKIISEGHIDYRVRIHREDELGKVALGINVMTEKLEKQMLKERALEKSKINLITGVSHDLRTPLTSLIGYLDLLRTNTFQNQAEYERFVHNSYNKAIHLKKMLDDLFEYTRLSNSNIQLSLNMVDIHQLLDQMLFEFEPLAQENSIQVVKRIGHTPVISLIDSGKFARAIDNLLMNALKYSVKPGWISVLLRSDELRYYIEVENQGQPLSQEQELKLFERFYKVDFSRSSEGIQSGAGLGLSIARNIIEMHGGTLKLTHTDGTFIFTISLPYSDISNSLSPTISNNN</sequence>
<dbReference type="SMART" id="SM00388">
    <property type="entry name" value="HisKA"/>
    <property type="match status" value="1"/>
</dbReference>
<dbReference type="InterPro" id="IPR036097">
    <property type="entry name" value="HisK_dim/P_sf"/>
</dbReference>
<evidence type="ECO:0000256" key="14">
    <source>
        <dbReference type="SAM" id="Phobius"/>
    </source>
</evidence>
<reference evidence="17 18" key="1">
    <citation type="submission" date="2017-04" db="EMBL/GenBank/DDBJ databases">
        <authorList>
            <person name="Afonso C.L."/>
            <person name="Miller P.J."/>
            <person name="Scott M.A."/>
            <person name="Spackman E."/>
            <person name="Goraichik I."/>
            <person name="Dimitrov K.M."/>
            <person name="Suarez D.L."/>
            <person name="Swayne D.E."/>
        </authorList>
    </citation>
    <scope>NUCLEOTIDE SEQUENCE [LARGE SCALE GENOMIC DNA]</scope>
    <source>
        <strain evidence="17 18">11</strain>
    </source>
</reference>
<proteinExistence type="predicted"/>
<keyword evidence="8" id="KW-0547">Nucleotide-binding</keyword>
<evidence type="ECO:0000313" key="17">
    <source>
        <dbReference type="EMBL" id="SMG41683.1"/>
    </source>
</evidence>
<evidence type="ECO:0000256" key="1">
    <source>
        <dbReference type="ARBA" id="ARBA00000085"/>
    </source>
</evidence>
<keyword evidence="6" id="KW-0808">Transferase</keyword>
<protein>
    <recommendedName>
        <fullName evidence="3">histidine kinase</fullName>
        <ecNumber evidence="3">2.7.13.3</ecNumber>
    </recommendedName>
</protein>
<keyword evidence="10" id="KW-0067">ATP-binding</keyword>
<evidence type="ECO:0000256" key="12">
    <source>
        <dbReference type="ARBA" id="ARBA00023012"/>
    </source>
</evidence>
<keyword evidence="18" id="KW-1185">Reference proteome</keyword>
<evidence type="ECO:0000313" key="18">
    <source>
        <dbReference type="Proteomes" id="UP000193834"/>
    </source>
</evidence>
<keyword evidence="11 14" id="KW-1133">Transmembrane helix</keyword>
<dbReference type="PANTHER" id="PTHR45528">
    <property type="entry name" value="SENSOR HISTIDINE KINASE CPXA"/>
    <property type="match status" value="1"/>
</dbReference>
<evidence type="ECO:0000259" key="16">
    <source>
        <dbReference type="PROSITE" id="PS50885"/>
    </source>
</evidence>
<dbReference type="RefSeq" id="WP_342351857.1">
    <property type="nucleotide sequence ID" value="NZ_FXAZ01000003.1"/>
</dbReference>
<dbReference type="CDD" id="cd06225">
    <property type="entry name" value="HAMP"/>
    <property type="match status" value="1"/>
</dbReference>
<dbReference type="InterPro" id="IPR003660">
    <property type="entry name" value="HAMP_dom"/>
</dbReference>
<organism evidence="17 18">
    <name type="scientific">Paenibacillus aquistagni</name>
    <dbReference type="NCBI Taxonomy" id="1852522"/>
    <lineage>
        <taxon>Bacteria</taxon>
        <taxon>Bacillati</taxon>
        <taxon>Bacillota</taxon>
        <taxon>Bacilli</taxon>
        <taxon>Bacillales</taxon>
        <taxon>Paenibacillaceae</taxon>
        <taxon>Paenibacillus</taxon>
    </lineage>
</organism>
<accession>A0A1X7KLU7</accession>
<name>A0A1X7KLU7_9BACL</name>
<evidence type="ECO:0000256" key="5">
    <source>
        <dbReference type="ARBA" id="ARBA00022553"/>
    </source>
</evidence>
<dbReference type="SMART" id="SM00387">
    <property type="entry name" value="HATPase_c"/>
    <property type="match status" value="1"/>
</dbReference>
<dbReference type="PANTHER" id="PTHR45528:SF8">
    <property type="entry name" value="HISTIDINE KINASE"/>
    <property type="match status" value="1"/>
</dbReference>
<dbReference type="InterPro" id="IPR005467">
    <property type="entry name" value="His_kinase_dom"/>
</dbReference>
<dbReference type="InterPro" id="IPR003661">
    <property type="entry name" value="HisK_dim/P_dom"/>
</dbReference>
<comment type="subcellular location">
    <subcellularLocation>
        <location evidence="2">Cell membrane</location>
        <topology evidence="2">Multi-pass membrane protein</topology>
    </subcellularLocation>
</comment>
<comment type="catalytic activity">
    <reaction evidence="1">
        <text>ATP + protein L-histidine = ADP + protein N-phospho-L-histidine.</text>
        <dbReference type="EC" id="2.7.13.3"/>
    </reaction>
</comment>
<dbReference type="CDD" id="cd00075">
    <property type="entry name" value="HATPase"/>
    <property type="match status" value="1"/>
</dbReference>
<dbReference type="CDD" id="cd00082">
    <property type="entry name" value="HisKA"/>
    <property type="match status" value="1"/>
</dbReference>
<feature type="transmembrane region" description="Helical" evidence="14">
    <location>
        <begin position="49"/>
        <end position="69"/>
    </location>
</feature>
<keyword evidence="5" id="KW-0597">Phosphoprotein</keyword>
<dbReference type="SUPFAM" id="SSF158472">
    <property type="entry name" value="HAMP domain-like"/>
    <property type="match status" value="1"/>
</dbReference>
<dbReference type="Gene3D" id="6.10.340.10">
    <property type="match status" value="1"/>
</dbReference>
<dbReference type="Pfam" id="PF00512">
    <property type="entry name" value="HisKA"/>
    <property type="match status" value="1"/>
</dbReference>
<evidence type="ECO:0000256" key="11">
    <source>
        <dbReference type="ARBA" id="ARBA00022989"/>
    </source>
</evidence>
<dbReference type="SUPFAM" id="SSF47384">
    <property type="entry name" value="Homodimeric domain of signal transducing histidine kinase"/>
    <property type="match status" value="1"/>
</dbReference>
<dbReference type="Pfam" id="PF00672">
    <property type="entry name" value="HAMP"/>
    <property type="match status" value="1"/>
</dbReference>
<dbReference type="EMBL" id="FXAZ01000003">
    <property type="protein sequence ID" value="SMG41683.1"/>
    <property type="molecule type" value="Genomic_DNA"/>
</dbReference>
<keyword evidence="4" id="KW-1003">Cell membrane</keyword>
<dbReference type="STRING" id="1852522.SAMN06295960_2423"/>
<dbReference type="Pfam" id="PF02518">
    <property type="entry name" value="HATPase_c"/>
    <property type="match status" value="1"/>
</dbReference>
<keyword evidence="9" id="KW-0418">Kinase</keyword>
<gene>
    <name evidence="17" type="ORF">SAMN06295960_2423</name>
</gene>
<feature type="transmembrane region" description="Helical" evidence="14">
    <location>
        <begin position="20"/>
        <end position="37"/>
    </location>
</feature>
<dbReference type="EC" id="2.7.13.3" evidence="3"/>
<evidence type="ECO:0000256" key="9">
    <source>
        <dbReference type="ARBA" id="ARBA00022777"/>
    </source>
</evidence>